<evidence type="ECO:0000259" key="2">
    <source>
        <dbReference type="Pfam" id="PF06844"/>
    </source>
</evidence>
<comment type="caution">
    <text evidence="3">The sequence shown here is derived from an EMBL/GenBank/DDBJ whole genome shotgun (WGS) entry which is preliminary data.</text>
</comment>
<dbReference type="SUPFAM" id="SSF158757">
    <property type="entry name" value="SMc04008-like"/>
    <property type="match status" value="1"/>
</dbReference>
<reference evidence="4" key="1">
    <citation type="journal article" date="2019" name="Int. J. Syst. Evol. Microbiol.">
        <title>The Global Catalogue of Microorganisms (GCM) 10K type strain sequencing project: providing services to taxonomists for standard genome sequencing and annotation.</title>
        <authorList>
            <consortium name="The Broad Institute Genomics Platform"/>
            <consortium name="The Broad Institute Genome Sequencing Center for Infectious Disease"/>
            <person name="Wu L."/>
            <person name="Ma J."/>
        </authorList>
    </citation>
    <scope>NUCLEOTIDE SEQUENCE [LARGE SCALE GENOMIC DNA]</scope>
    <source>
        <strain evidence="4">CGMCC 1.12482</strain>
    </source>
</reference>
<dbReference type="EMBL" id="BMFF01000009">
    <property type="protein sequence ID" value="GGD11151.1"/>
    <property type="molecule type" value="Genomic_DNA"/>
</dbReference>
<organism evidence="3 4">
    <name type="scientific">Halopseudomonas salina</name>
    <dbReference type="NCBI Taxonomy" id="1323744"/>
    <lineage>
        <taxon>Bacteria</taxon>
        <taxon>Pseudomonadati</taxon>
        <taxon>Pseudomonadota</taxon>
        <taxon>Gammaproteobacteria</taxon>
        <taxon>Pseudomonadales</taxon>
        <taxon>Pseudomonadaceae</taxon>
        <taxon>Halopseudomonas</taxon>
    </lineage>
</organism>
<dbReference type="Proteomes" id="UP000638188">
    <property type="component" value="Unassembled WGS sequence"/>
</dbReference>
<dbReference type="InterPro" id="IPR023163">
    <property type="entry name" value="SMc04008-like_domain"/>
</dbReference>
<evidence type="ECO:0000256" key="1">
    <source>
        <dbReference type="SAM" id="MobiDB-lite"/>
    </source>
</evidence>
<evidence type="ECO:0000313" key="3">
    <source>
        <dbReference type="EMBL" id="GGD11151.1"/>
    </source>
</evidence>
<protein>
    <recommendedName>
        <fullName evidence="2">SMc04008-like domain-containing protein</fullName>
    </recommendedName>
</protein>
<gene>
    <name evidence="3" type="ORF">GCM10007418_32680</name>
</gene>
<dbReference type="Gene3D" id="1.10.3340.10">
    <property type="entry name" value="SMc04008-like"/>
    <property type="match status" value="1"/>
</dbReference>
<feature type="domain" description="SMc04008-like" evidence="2">
    <location>
        <begin position="27"/>
        <end position="93"/>
    </location>
</feature>
<evidence type="ECO:0000313" key="4">
    <source>
        <dbReference type="Proteomes" id="UP000638188"/>
    </source>
</evidence>
<sequence length="101" mass="11488">MTKQERIELEAAAFRDLLAHLNSRKDVQNIELMTLAGFCRNCLSKWYKAAADDMEIELSMDEAREAIYGMPYAQWKAHHQKEASPAQQAAFEKAQRGADKG</sequence>
<feature type="region of interest" description="Disordered" evidence="1">
    <location>
        <begin position="79"/>
        <end position="101"/>
    </location>
</feature>
<name>A0ABQ1Q268_9GAMM</name>
<proteinExistence type="predicted"/>
<accession>A0ABQ1Q268</accession>
<keyword evidence="4" id="KW-1185">Reference proteome</keyword>
<dbReference type="RefSeq" id="WP_150279207.1">
    <property type="nucleotide sequence ID" value="NZ_BMFF01000009.1"/>
</dbReference>
<dbReference type="Pfam" id="PF06844">
    <property type="entry name" value="DUF1244"/>
    <property type="match status" value="1"/>
</dbReference>
<dbReference type="InterPro" id="IPR036810">
    <property type="entry name" value="SMc04008-like_sf"/>
</dbReference>